<sequence length="109" mass="12587">MKVAIFGICGFRDIRNIEVFWIVYLETLKNLFAFGTTSRRAGYIKISNQSDHQCCQQNSSKLQIFCPPYLKNGFSQLKNFLYSILMLLNLVLISFWSHRLIRGATSLDA</sequence>
<keyword evidence="1" id="KW-0812">Transmembrane</keyword>
<dbReference type="AlphaFoldDB" id="A0AAW1DDC3"/>
<evidence type="ECO:0000313" key="3">
    <source>
        <dbReference type="Proteomes" id="UP001461498"/>
    </source>
</evidence>
<feature type="transmembrane region" description="Helical" evidence="1">
    <location>
        <begin position="80"/>
        <end position="97"/>
    </location>
</feature>
<evidence type="ECO:0000256" key="1">
    <source>
        <dbReference type="SAM" id="Phobius"/>
    </source>
</evidence>
<gene>
    <name evidence="2" type="ORF">O3M35_007821</name>
</gene>
<comment type="caution">
    <text evidence="2">The sequence shown here is derived from an EMBL/GenBank/DDBJ whole genome shotgun (WGS) entry which is preliminary data.</text>
</comment>
<accession>A0AAW1DDC3</accession>
<keyword evidence="1" id="KW-0472">Membrane</keyword>
<evidence type="ECO:0000313" key="2">
    <source>
        <dbReference type="EMBL" id="KAK9508079.1"/>
    </source>
</evidence>
<proteinExistence type="predicted"/>
<organism evidence="2 3">
    <name type="scientific">Rhynocoris fuscipes</name>
    <dbReference type="NCBI Taxonomy" id="488301"/>
    <lineage>
        <taxon>Eukaryota</taxon>
        <taxon>Metazoa</taxon>
        <taxon>Ecdysozoa</taxon>
        <taxon>Arthropoda</taxon>
        <taxon>Hexapoda</taxon>
        <taxon>Insecta</taxon>
        <taxon>Pterygota</taxon>
        <taxon>Neoptera</taxon>
        <taxon>Paraneoptera</taxon>
        <taxon>Hemiptera</taxon>
        <taxon>Heteroptera</taxon>
        <taxon>Panheteroptera</taxon>
        <taxon>Cimicomorpha</taxon>
        <taxon>Reduviidae</taxon>
        <taxon>Harpactorinae</taxon>
        <taxon>Harpactorini</taxon>
        <taxon>Rhynocoris</taxon>
    </lineage>
</organism>
<dbReference type="EMBL" id="JAPXFL010000004">
    <property type="protein sequence ID" value="KAK9508079.1"/>
    <property type="molecule type" value="Genomic_DNA"/>
</dbReference>
<keyword evidence="3" id="KW-1185">Reference proteome</keyword>
<keyword evidence="1" id="KW-1133">Transmembrane helix</keyword>
<dbReference type="Proteomes" id="UP001461498">
    <property type="component" value="Unassembled WGS sequence"/>
</dbReference>
<name>A0AAW1DDC3_9HEMI</name>
<reference evidence="2 3" key="1">
    <citation type="submission" date="2022-12" db="EMBL/GenBank/DDBJ databases">
        <title>Chromosome-level genome assembly of true bugs.</title>
        <authorList>
            <person name="Ma L."/>
            <person name="Li H."/>
        </authorList>
    </citation>
    <scope>NUCLEOTIDE SEQUENCE [LARGE SCALE GENOMIC DNA]</scope>
    <source>
        <strain evidence="2">Lab_2022b</strain>
    </source>
</reference>
<protein>
    <submittedName>
        <fullName evidence="2">Uncharacterized protein</fullName>
    </submittedName>
</protein>